<proteinExistence type="predicted"/>
<evidence type="ECO:0000313" key="1">
    <source>
        <dbReference type="EMBL" id="JAI06510.1"/>
    </source>
</evidence>
<organism evidence="1">
    <name type="scientific">Anguilla anguilla</name>
    <name type="common">European freshwater eel</name>
    <name type="synonym">Muraena anguilla</name>
    <dbReference type="NCBI Taxonomy" id="7936"/>
    <lineage>
        <taxon>Eukaryota</taxon>
        <taxon>Metazoa</taxon>
        <taxon>Chordata</taxon>
        <taxon>Craniata</taxon>
        <taxon>Vertebrata</taxon>
        <taxon>Euteleostomi</taxon>
        <taxon>Actinopterygii</taxon>
        <taxon>Neopterygii</taxon>
        <taxon>Teleostei</taxon>
        <taxon>Anguilliformes</taxon>
        <taxon>Anguillidae</taxon>
        <taxon>Anguilla</taxon>
    </lineage>
</organism>
<name>A0A0E9XV26_ANGAN</name>
<sequence length="26" mass="3229">MTKINHCWQLKQRKLMNFIPILFLVL</sequence>
<reference evidence="1" key="1">
    <citation type="submission" date="2014-11" db="EMBL/GenBank/DDBJ databases">
        <authorList>
            <person name="Amaro Gonzalez C."/>
        </authorList>
    </citation>
    <scope>NUCLEOTIDE SEQUENCE</scope>
</reference>
<dbReference type="EMBL" id="GBXM01002068">
    <property type="protein sequence ID" value="JAI06510.1"/>
    <property type="molecule type" value="Transcribed_RNA"/>
</dbReference>
<reference evidence="1" key="2">
    <citation type="journal article" date="2015" name="Fish Shellfish Immunol.">
        <title>Early steps in the European eel (Anguilla anguilla)-Vibrio vulnificus interaction in the gills: Role of the RtxA13 toxin.</title>
        <authorList>
            <person name="Callol A."/>
            <person name="Pajuelo D."/>
            <person name="Ebbesson L."/>
            <person name="Teles M."/>
            <person name="MacKenzie S."/>
            <person name="Amaro C."/>
        </authorList>
    </citation>
    <scope>NUCLEOTIDE SEQUENCE</scope>
</reference>
<accession>A0A0E9XV26</accession>
<dbReference type="AlphaFoldDB" id="A0A0E9XV26"/>
<protein>
    <submittedName>
        <fullName evidence="1">Uncharacterized protein</fullName>
    </submittedName>
</protein>